<keyword evidence="8" id="KW-1185">Reference proteome</keyword>
<evidence type="ECO:0000256" key="1">
    <source>
        <dbReference type="ARBA" id="ARBA00001947"/>
    </source>
</evidence>
<dbReference type="GO" id="GO:0019058">
    <property type="term" value="P:viral life cycle"/>
    <property type="evidence" value="ECO:0007669"/>
    <property type="project" value="UniProtKB-UniRule"/>
</dbReference>
<dbReference type="OrthoDB" id="10001at10239"/>
<name>Q9EMF0_AMEPV</name>
<dbReference type="Proteomes" id="UP000000872">
    <property type="component" value="Segment"/>
</dbReference>
<evidence type="ECO:0000313" key="8">
    <source>
        <dbReference type="Proteomes" id="UP000000872"/>
    </source>
</evidence>
<organismHost>
    <name type="scientific">Amsacta</name>
    <dbReference type="NCBI Taxonomy" id="340055"/>
</organismHost>
<accession>Q9EMF0</accession>
<keyword evidence="5 6" id="KW-0482">Metalloprotease</keyword>
<dbReference type="KEGG" id="vg:1494846"/>
<evidence type="ECO:0000256" key="4">
    <source>
        <dbReference type="ARBA" id="ARBA00022833"/>
    </source>
</evidence>
<proteinExistence type="inferred from homology"/>
<keyword evidence="6" id="KW-0479">Metal-binding</keyword>
<protein>
    <recommendedName>
        <fullName evidence="6">Metalloendopeptidase</fullName>
        <ecNumber evidence="6">3.4.24.-</ecNumber>
    </recommendedName>
</protein>
<evidence type="ECO:0000256" key="3">
    <source>
        <dbReference type="ARBA" id="ARBA00022670"/>
    </source>
</evidence>
<sequence>MNIKLLKNGMRIINNNFDNNNLINISINNFGQNLSIYYKNYKLIHLIEHILVSMLIVYTGELSFWNGYTNSNNINIYYNNIMNISHNKIIDAILRLFNKNGIFVDENIINYKFLENENKILNNEKNFRLLTDKYEINPILYLLTNDVYLEENNQKIISDVKFINDVLSDINVSDIIFYTSNTDFFNILYPRLDKIIFNKTKNKKNKFLTLPIYKSSFKNSIYLFSFDQNNRYYSITIKFNLLKYVIIGYMIDKYYYNKLVLINILSDKLLSLTIYFLTSEYMYKSLNYFETIDYSKIKKLEFDDYVILNEYFDIINIYNNIKSNNINKYYSYYNKYIDYIINSSTDINKFFLQIPNQLYLNNEFDINNIPVFKAETLFNSKINTNNKNKITNINNIEILNFNVNNMIFFMNVIEDKFEIKNNEIIIKNTKNIYKSDNNICVLNNNYNYPKIYFYYKYFIIYFFSNIFLNIDDAIEYVKYKPYFNLLNNINVENNFNTNILINNKKININTNHDFITALYIYNCNNKNCYIHMATISDILRDLGLIYTPIINFENNLVYLFIITNKPHETEIHLRKILNDKFNVNNVITIISTKGNYNTKELLNKYITFN</sequence>
<dbReference type="GO" id="GO:0004222">
    <property type="term" value="F:metalloendopeptidase activity"/>
    <property type="evidence" value="ECO:0007669"/>
    <property type="project" value="UniProtKB-UniRule"/>
</dbReference>
<dbReference type="GeneID" id="1494846"/>
<evidence type="ECO:0000313" key="7">
    <source>
        <dbReference type="EMBL" id="AAG02962.1"/>
    </source>
</evidence>
<comment type="similarity">
    <text evidence="2 6">Belongs to the peptidase M44 family.</text>
</comment>
<dbReference type="GO" id="GO:0008270">
    <property type="term" value="F:zinc ion binding"/>
    <property type="evidence" value="ECO:0007669"/>
    <property type="project" value="UniProtKB-UniRule"/>
</dbReference>
<dbReference type="EC" id="3.4.24.-" evidence="6"/>
<evidence type="ECO:0000256" key="5">
    <source>
        <dbReference type="ARBA" id="ARBA00023049"/>
    </source>
</evidence>
<dbReference type="RefSeq" id="NP_065038.1">
    <property type="nucleotide sequence ID" value="NC_002520.1"/>
</dbReference>
<dbReference type="EMBL" id="AF250284">
    <property type="protein sequence ID" value="AAG02962.1"/>
    <property type="molecule type" value="Genomic_DNA"/>
</dbReference>
<dbReference type="InterPro" id="IPR005072">
    <property type="entry name" value="Peptidase_M44"/>
</dbReference>
<keyword evidence="6" id="KW-0378">Hydrolase</keyword>
<evidence type="ECO:0000256" key="2">
    <source>
        <dbReference type="ARBA" id="ARBA00007580"/>
    </source>
</evidence>
<reference evidence="7 8" key="1">
    <citation type="journal article" date="2000" name="Virology">
        <title>Complete genomic sequence of the Amsacta moorei entomopoxvirus: analysis and comparison with other poxviruses.</title>
        <authorList>
            <person name="Bawden A.L."/>
            <person name="Glassberg K.J."/>
            <person name="Diggans J."/>
            <person name="Shaw R."/>
            <person name="Farmerie W."/>
            <person name="Moyer R.W."/>
        </authorList>
    </citation>
    <scope>NUCLEOTIDE SEQUENCE [LARGE SCALE GENOMIC DNA]</scope>
</reference>
<keyword evidence="4 6" id="KW-0862">Zinc</keyword>
<gene>
    <name evidence="7" type="primary">AMV256</name>
</gene>
<keyword evidence="3 6" id="KW-0645">Protease</keyword>
<comment type="cofactor">
    <cofactor evidence="1 6">
        <name>Zn(2+)</name>
        <dbReference type="ChEBI" id="CHEBI:29105"/>
    </cofactor>
</comment>
<dbReference type="PIRSF" id="PIRSF015679">
    <property type="entry name" value="Peptidase_M44"/>
    <property type="match status" value="1"/>
</dbReference>
<organism evidence="7 8">
    <name type="scientific">Amsacta moorei entomopoxvirus</name>
    <name type="common">AmEPV</name>
    <dbReference type="NCBI Taxonomy" id="28321"/>
    <lineage>
        <taxon>Viruses</taxon>
        <taxon>Varidnaviria</taxon>
        <taxon>Bamfordvirae</taxon>
        <taxon>Nucleocytoviricota</taxon>
        <taxon>Pokkesviricetes</taxon>
        <taxon>Chitovirales</taxon>
        <taxon>Poxviridae</taxon>
        <taxon>Entomopoxvirinae</taxon>
        <taxon>Betaentomopoxvirus</taxon>
    </lineage>
</organism>
<evidence type="ECO:0000256" key="6">
    <source>
        <dbReference type="PIRNR" id="PIRNR015679"/>
    </source>
</evidence>
<dbReference type="GO" id="GO:0006508">
    <property type="term" value="P:proteolysis"/>
    <property type="evidence" value="ECO:0007669"/>
    <property type="project" value="UniProtKB-KW"/>
</dbReference>